<reference evidence="4 5" key="1">
    <citation type="journal article" date="2017" name="Nat. Microbiol.">
        <title>Natural product diversity associated with the nematode symbionts Photorhabdus and Xenorhabdus.</title>
        <authorList>
            <person name="Tobias N.J."/>
            <person name="Wolff H."/>
            <person name="Djahanschiri B."/>
            <person name="Grundmann F."/>
            <person name="Kronenwerth M."/>
            <person name="Shi Y.M."/>
            <person name="Simonyi S."/>
            <person name="Grun P."/>
            <person name="Shapiro-Ilan D."/>
            <person name="Pidot S.J."/>
            <person name="Stinear T.P."/>
            <person name="Ebersberger I."/>
            <person name="Bode H.B."/>
        </authorList>
    </citation>
    <scope>NUCLEOTIDE SEQUENCE [LARGE SCALE GENOMIC DNA]</scope>
    <source>
        <strain evidence="4 5">DSM 17907</strain>
    </source>
</reference>
<dbReference type="PANTHER" id="PTHR10948:SF23">
    <property type="entry name" value="TRANSPOSASE INSI FOR INSERTION SEQUENCE ELEMENT IS30A-RELATED"/>
    <property type="match status" value="1"/>
</dbReference>
<dbReference type="Gene3D" id="3.30.420.10">
    <property type="entry name" value="Ribonuclease H-like superfamily/Ribonuclease H"/>
    <property type="match status" value="1"/>
</dbReference>
<dbReference type="PROSITE" id="PS01043">
    <property type="entry name" value="TRANSPOSASE_IS30"/>
    <property type="match status" value="1"/>
</dbReference>
<name>A0A2D0L257_9GAMM</name>
<evidence type="ECO:0000256" key="2">
    <source>
        <dbReference type="ARBA" id="ARBA00006363"/>
    </source>
</evidence>
<dbReference type="NCBIfam" id="NF033563">
    <property type="entry name" value="transpos_IS30"/>
    <property type="match status" value="1"/>
</dbReference>
<dbReference type="GO" id="GO:0004803">
    <property type="term" value="F:transposase activity"/>
    <property type="evidence" value="ECO:0007669"/>
    <property type="project" value="InterPro"/>
</dbReference>
<dbReference type="GO" id="GO:0003677">
    <property type="term" value="F:DNA binding"/>
    <property type="evidence" value="ECO:0007669"/>
    <property type="project" value="InterPro"/>
</dbReference>
<comment type="caution">
    <text evidence="4">The sequence shown here is derived from an EMBL/GenBank/DDBJ whole genome shotgun (WGS) entry which is preliminary data.</text>
</comment>
<comment type="function">
    <text evidence="1">Required for the transposition of the insertion element.</text>
</comment>
<dbReference type="GO" id="GO:0005829">
    <property type="term" value="C:cytosol"/>
    <property type="evidence" value="ECO:0007669"/>
    <property type="project" value="TreeGrafter"/>
</dbReference>
<sequence>MALHQHWSPEQISAVGKEYAFFVSHEWIYQYSYKDKQRKGNLWRCLRQSKRRYHKGNGRKRTPIPDAVSIEERPAIIDERSCLGDWKADLVLGQQGTDAIVTLAERCSLYLIKKVPSKEASVVSQAIIEMLSDYKTHCFTLTFDNGGEFSEHKKIAEALEADTYFAHPYSTYERGLNENFNGLLRQYIPKGTDLRTITDEQLQPYQDILNNRPRKCLGFKTPQVVFNELKNISGVALRS</sequence>
<dbReference type="InterPro" id="IPR036397">
    <property type="entry name" value="RNaseH_sf"/>
</dbReference>
<organism evidence="4 5">
    <name type="scientific">Xenorhabdus kozodoii</name>
    <dbReference type="NCBI Taxonomy" id="351676"/>
    <lineage>
        <taxon>Bacteria</taxon>
        <taxon>Pseudomonadati</taxon>
        <taxon>Pseudomonadota</taxon>
        <taxon>Gammaproteobacteria</taxon>
        <taxon>Enterobacterales</taxon>
        <taxon>Morganellaceae</taxon>
        <taxon>Xenorhabdus</taxon>
    </lineage>
</organism>
<dbReference type="GO" id="GO:0006313">
    <property type="term" value="P:DNA transposition"/>
    <property type="evidence" value="ECO:0007669"/>
    <property type="project" value="InterPro"/>
</dbReference>
<dbReference type="Proteomes" id="UP000221101">
    <property type="component" value="Unassembled WGS sequence"/>
</dbReference>
<dbReference type="InterPro" id="IPR053392">
    <property type="entry name" value="Transposase_IS30-like"/>
</dbReference>
<dbReference type="AlphaFoldDB" id="A0A2D0L257"/>
<gene>
    <name evidence="4" type="ORF">Xkoz_03354</name>
</gene>
<comment type="similarity">
    <text evidence="2">Belongs to the transposase IS30 family.</text>
</comment>
<dbReference type="GO" id="GO:0015074">
    <property type="term" value="P:DNA integration"/>
    <property type="evidence" value="ECO:0007669"/>
    <property type="project" value="InterPro"/>
</dbReference>
<dbReference type="PROSITE" id="PS50994">
    <property type="entry name" value="INTEGRASE"/>
    <property type="match status" value="1"/>
</dbReference>
<protein>
    <submittedName>
        <fullName evidence="4">Transposase</fullName>
    </submittedName>
</protein>
<dbReference type="InterPro" id="IPR001584">
    <property type="entry name" value="Integrase_cat-core"/>
</dbReference>
<dbReference type="PANTHER" id="PTHR10948">
    <property type="entry name" value="TRANSPOSASE"/>
    <property type="match status" value="1"/>
</dbReference>
<dbReference type="SUPFAM" id="SSF53098">
    <property type="entry name" value="Ribonuclease H-like"/>
    <property type="match status" value="1"/>
</dbReference>
<evidence type="ECO:0000313" key="5">
    <source>
        <dbReference type="Proteomes" id="UP000221101"/>
    </source>
</evidence>
<dbReference type="InterPro" id="IPR012337">
    <property type="entry name" value="RNaseH-like_sf"/>
</dbReference>
<dbReference type="InterPro" id="IPR001598">
    <property type="entry name" value="Transposase_IS30_CS"/>
</dbReference>
<evidence type="ECO:0000313" key="4">
    <source>
        <dbReference type="EMBL" id="PHM69732.1"/>
    </source>
</evidence>
<proteinExistence type="inferred from homology"/>
<evidence type="ECO:0000256" key="1">
    <source>
        <dbReference type="ARBA" id="ARBA00002190"/>
    </source>
</evidence>
<evidence type="ECO:0000259" key="3">
    <source>
        <dbReference type="PROSITE" id="PS50994"/>
    </source>
</evidence>
<accession>A0A2D0L257</accession>
<dbReference type="InterPro" id="IPR051917">
    <property type="entry name" value="Transposase-Integrase"/>
</dbReference>
<keyword evidence="5" id="KW-1185">Reference proteome</keyword>
<dbReference type="EMBL" id="NJCX01000030">
    <property type="protein sequence ID" value="PHM69732.1"/>
    <property type="molecule type" value="Genomic_DNA"/>
</dbReference>
<feature type="domain" description="Integrase catalytic" evidence="3">
    <location>
        <begin position="70"/>
        <end position="230"/>
    </location>
</feature>